<reference evidence="4" key="2">
    <citation type="journal article" date="2015" name="Gigascience">
        <title>Reconstructing a comprehensive transcriptome assembly of a white-pupal translocated strain of the pest fruit fly Bactrocera cucurbitae.</title>
        <authorList>
            <person name="Sim S.B."/>
            <person name="Calla B."/>
            <person name="Hall B."/>
            <person name="DeRego T."/>
            <person name="Geib S.M."/>
        </authorList>
    </citation>
    <scope>NUCLEOTIDE SEQUENCE</scope>
</reference>
<proteinExistence type="inferred from homology"/>
<dbReference type="GO" id="GO:0000956">
    <property type="term" value="P:nuclear-transcribed mRNA catabolic process"/>
    <property type="evidence" value="ECO:0007669"/>
    <property type="project" value="TreeGrafter"/>
</dbReference>
<dbReference type="GO" id="GO:0005634">
    <property type="term" value="C:nucleus"/>
    <property type="evidence" value="ECO:0007669"/>
    <property type="project" value="UniProtKB-SubCell"/>
</dbReference>
<keyword evidence="2" id="KW-0479">Metal-binding</keyword>
<feature type="domain" description="RAI1-like" evidence="3">
    <location>
        <begin position="26"/>
        <end position="132"/>
    </location>
</feature>
<dbReference type="GO" id="GO:0004518">
    <property type="term" value="F:nuclease activity"/>
    <property type="evidence" value="ECO:0007669"/>
    <property type="project" value="UniProtKB-KW"/>
</dbReference>
<dbReference type="PANTHER" id="PTHR12395:SF9">
    <property type="entry name" value="DECAPPING AND EXORIBONUCLEASE PROTEIN"/>
    <property type="match status" value="1"/>
</dbReference>
<evidence type="ECO:0000313" key="4">
    <source>
        <dbReference type="EMBL" id="JAD08234.1"/>
    </source>
</evidence>
<dbReference type="GO" id="GO:0110155">
    <property type="term" value="P:NAD-cap decapping"/>
    <property type="evidence" value="ECO:0007669"/>
    <property type="project" value="TreeGrafter"/>
</dbReference>
<keyword evidence="2" id="KW-0378">Hydrolase</keyword>
<name>A0A0A1XAA9_ZEUCU</name>
<keyword evidence="2" id="KW-0547">Nucleotide-binding</keyword>
<reference evidence="4" key="1">
    <citation type="submission" date="2014-11" db="EMBL/GenBank/DDBJ databases">
        <authorList>
            <person name="Geib S."/>
        </authorList>
    </citation>
    <scope>NUCLEOTIDE SEQUENCE</scope>
</reference>
<dbReference type="AlphaFoldDB" id="A0A0A1XAA9"/>
<comment type="cofactor">
    <cofactor evidence="2">
        <name>a divalent metal cation</name>
        <dbReference type="ChEBI" id="CHEBI:60240"/>
    </cofactor>
</comment>
<dbReference type="InterPro" id="IPR013961">
    <property type="entry name" value="RAI1"/>
</dbReference>
<sequence>MGNINNLKFINTKLLWNSGFINIWKHPKSLLWWLQSYLSNSSDICVGLKDADGFIRMPVQLNQVKDLPRNQTWKPHICIRFLLTMLKLIETTMSSVNCPYTVYEFAYDSFTTCIKLKKHIGKTEYSFLSEEYIEHCRKQTSM</sequence>
<evidence type="ECO:0000256" key="2">
    <source>
        <dbReference type="RuleBase" id="RU367113"/>
    </source>
</evidence>
<evidence type="ECO:0000256" key="1">
    <source>
        <dbReference type="ARBA" id="ARBA00006562"/>
    </source>
</evidence>
<evidence type="ECO:0000259" key="3">
    <source>
        <dbReference type="Pfam" id="PF08652"/>
    </source>
</evidence>
<dbReference type="GO" id="GO:0003723">
    <property type="term" value="F:RNA binding"/>
    <property type="evidence" value="ECO:0007669"/>
    <property type="project" value="UniProtKB-KW"/>
</dbReference>
<keyword evidence="2" id="KW-0539">Nucleus</keyword>
<comment type="similarity">
    <text evidence="1 2">Belongs to the DXO/Dom3Z family.</text>
</comment>
<dbReference type="PANTHER" id="PTHR12395">
    <property type="entry name" value="DOM-3 RELATED"/>
    <property type="match status" value="1"/>
</dbReference>
<dbReference type="GO" id="GO:0034353">
    <property type="term" value="F:mRNA 5'-diphosphatase activity"/>
    <property type="evidence" value="ECO:0007669"/>
    <property type="project" value="TreeGrafter"/>
</dbReference>
<dbReference type="InterPro" id="IPR039039">
    <property type="entry name" value="RAI1-like_fam"/>
</dbReference>
<dbReference type="EMBL" id="GBXI01006058">
    <property type="protein sequence ID" value="JAD08234.1"/>
    <property type="molecule type" value="Transcribed_RNA"/>
</dbReference>
<comment type="function">
    <text evidence="2">Decapping enzyme for NAD-capped RNAs: specifically hydrolyzes the nicotinamide adenine dinucleotide (NAD) cap from a subset of RNAs by removing the entire NAD moiety from the 5'-end of an NAD-capped RNA.</text>
</comment>
<comment type="subcellular location">
    <subcellularLocation>
        <location evidence="2">Nucleus</location>
    </subcellularLocation>
</comment>
<organism evidence="4">
    <name type="scientific">Zeugodacus cucurbitae</name>
    <name type="common">Melon fruit fly</name>
    <name type="synonym">Bactrocera cucurbitae</name>
    <dbReference type="NCBI Taxonomy" id="28588"/>
    <lineage>
        <taxon>Eukaryota</taxon>
        <taxon>Metazoa</taxon>
        <taxon>Ecdysozoa</taxon>
        <taxon>Arthropoda</taxon>
        <taxon>Hexapoda</taxon>
        <taxon>Insecta</taxon>
        <taxon>Pterygota</taxon>
        <taxon>Neoptera</taxon>
        <taxon>Endopterygota</taxon>
        <taxon>Diptera</taxon>
        <taxon>Brachycera</taxon>
        <taxon>Muscomorpha</taxon>
        <taxon>Tephritoidea</taxon>
        <taxon>Tephritidae</taxon>
        <taxon>Zeugodacus</taxon>
        <taxon>Zeugodacus</taxon>
    </lineage>
</organism>
<dbReference type="Pfam" id="PF08652">
    <property type="entry name" value="RAI1"/>
    <property type="match status" value="1"/>
</dbReference>
<keyword evidence="2" id="KW-0540">Nuclease</keyword>
<dbReference type="GO" id="GO:0000166">
    <property type="term" value="F:nucleotide binding"/>
    <property type="evidence" value="ECO:0007669"/>
    <property type="project" value="UniProtKB-KW"/>
</dbReference>
<keyword evidence="2" id="KW-0694">RNA-binding</keyword>
<protein>
    <recommendedName>
        <fullName evidence="2">Decapping nuclease</fullName>
        <ecNumber evidence="2">3.6.1.-</ecNumber>
    </recommendedName>
</protein>
<dbReference type="GO" id="GO:0005829">
    <property type="term" value="C:cytosol"/>
    <property type="evidence" value="ECO:0007669"/>
    <property type="project" value="TreeGrafter"/>
</dbReference>
<accession>A0A0A1XAA9</accession>
<dbReference type="GO" id="GO:0046872">
    <property type="term" value="F:metal ion binding"/>
    <property type="evidence" value="ECO:0007669"/>
    <property type="project" value="UniProtKB-KW"/>
</dbReference>
<dbReference type="EC" id="3.6.1.-" evidence="2"/>
<gene>
    <name evidence="4" type="primary">cuff_3</name>
    <name evidence="4" type="ORF">g.43186</name>
</gene>